<dbReference type="STRING" id="45351.A7T4S3"/>
<evidence type="ECO:0000313" key="1">
    <source>
        <dbReference type="EMBL" id="EDO29040.1"/>
    </source>
</evidence>
<gene>
    <name evidence="1" type="ORF">NEMVEDRAFT_v1g145855</name>
</gene>
<evidence type="ECO:0000313" key="2">
    <source>
        <dbReference type="Proteomes" id="UP000001593"/>
    </source>
</evidence>
<evidence type="ECO:0008006" key="3">
    <source>
        <dbReference type="Google" id="ProtNLM"/>
    </source>
</evidence>
<dbReference type="InterPro" id="IPR042099">
    <property type="entry name" value="ANL_N_sf"/>
</dbReference>
<proteinExistence type="predicted"/>
<dbReference type="EMBL" id="DS470949">
    <property type="protein sequence ID" value="EDO29040.1"/>
    <property type="molecule type" value="Genomic_DNA"/>
</dbReference>
<dbReference type="eggNOG" id="KOG1176">
    <property type="taxonomic scope" value="Eukaryota"/>
</dbReference>
<dbReference type="Proteomes" id="UP000001593">
    <property type="component" value="Unassembled WGS sequence"/>
</dbReference>
<accession>A7T4S3</accession>
<keyword evidence="2" id="KW-1185">Reference proteome</keyword>
<dbReference type="OMA" id="TESKRLC"/>
<dbReference type="Gene3D" id="3.40.50.12780">
    <property type="entry name" value="N-terminal domain of ligase-like"/>
    <property type="match status" value="1"/>
</dbReference>
<organism evidence="1 2">
    <name type="scientific">Nematostella vectensis</name>
    <name type="common">Starlet sea anemone</name>
    <dbReference type="NCBI Taxonomy" id="45351"/>
    <lineage>
        <taxon>Eukaryota</taxon>
        <taxon>Metazoa</taxon>
        <taxon>Cnidaria</taxon>
        <taxon>Anthozoa</taxon>
        <taxon>Hexacorallia</taxon>
        <taxon>Actiniaria</taxon>
        <taxon>Edwardsiidae</taxon>
        <taxon>Nematostella</taxon>
    </lineage>
</organism>
<feature type="non-terminal residue" evidence="1">
    <location>
        <position position="1"/>
    </location>
</feature>
<dbReference type="PhylomeDB" id="A7T4S3"/>
<dbReference type="PANTHER" id="PTHR42814:SF3">
    <property type="entry name" value="BETA-N-ACETYLHEXOSAMINIDASE"/>
    <property type="match status" value="1"/>
</dbReference>
<feature type="non-terminal residue" evidence="1">
    <location>
        <position position="96"/>
    </location>
</feature>
<dbReference type="HOGENOM" id="CLU_2365596_0_0_1"/>
<reference evidence="1 2" key="1">
    <citation type="journal article" date="2007" name="Science">
        <title>Sea anemone genome reveals ancestral eumetazoan gene repertoire and genomic organization.</title>
        <authorList>
            <person name="Putnam N.H."/>
            <person name="Srivastava M."/>
            <person name="Hellsten U."/>
            <person name="Dirks B."/>
            <person name="Chapman J."/>
            <person name="Salamov A."/>
            <person name="Terry A."/>
            <person name="Shapiro H."/>
            <person name="Lindquist E."/>
            <person name="Kapitonov V.V."/>
            <person name="Jurka J."/>
            <person name="Genikhovich G."/>
            <person name="Grigoriev I.V."/>
            <person name="Lucas S.M."/>
            <person name="Steele R.E."/>
            <person name="Finnerty J.R."/>
            <person name="Technau U."/>
            <person name="Martindale M.Q."/>
            <person name="Rokhsar D.S."/>
        </authorList>
    </citation>
    <scope>NUCLEOTIDE SEQUENCE [LARGE SCALE GENOMIC DNA]</scope>
    <source>
        <strain evidence="2">CH2 X CH6</strain>
    </source>
</reference>
<dbReference type="AlphaFoldDB" id="A7T4S3"/>
<dbReference type="InParanoid" id="A7T4S3"/>
<dbReference type="SUPFAM" id="SSF56801">
    <property type="entry name" value="Acetyl-CoA synthetase-like"/>
    <property type="match status" value="1"/>
</dbReference>
<protein>
    <recommendedName>
        <fullName evidence="3">AMP-dependent synthetase/ligase domain-containing protein</fullName>
    </recommendedName>
</protein>
<sequence>VPHGIEVKVVNENGILLPRGSPGEIYIRGAARCLGYHRHPESSIFTSTDWIKTGDIGVITESKRLCMFGHKRDMIKRATSKIFPAEIEKILTQHPD</sequence>
<name>A7T4S3_NEMVE</name>
<dbReference type="PANTHER" id="PTHR42814">
    <property type="entry name" value="AMP-BINDING DOMAIN-CONTAINING PROTEIN"/>
    <property type="match status" value="1"/>
</dbReference>